<dbReference type="InterPro" id="IPR000160">
    <property type="entry name" value="GGDEF_dom"/>
</dbReference>
<dbReference type="KEGG" id="pgz:C2E15_01975"/>
<dbReference type="InterPro" id="IPR007895">
    <property type="entry name" value="MASE1"/>
</dbReference>
<dbReference type="SMART" id="SM00052">
    <property type="entry name" value="EAL"/>
    <property type="match status" value="1"/>
</dbReference>
<evidence type="ECO:0000256" key="5">
    <source>
        <dbReference type="ARBA" id="ARBA00023136"/>
    </source>
</evidence>
<feature type="transmembrane region" description="Helical" evidence="6">
    <location>
        <begin position="210"/>
        <end position="228"/>
    </location>
</feature>
<name>A0A2L0IBV8_9GAMM</name>
<evidence type="ECO:0000256" key="6">
    <source>
        <dbReference type="SAM" id="Phobius"/>
    </source>
</evidence>
<dbReference type="InterPro" id="IPR035919">
    <property type="entry name" value="EAL_sf"/>
</dbReference>
<dbReference type="Pfam" id="PF05231">
    <property type="entry name" value="MASE1"/>
    <property type="match status" value="1"/>
</dbReference>
<comment type="subcellular location">
    <subcellularLocation>
        <location evidence="1">Cell membrane</location>
        <topology evidence="1">Multi-pass membrane protein</topology>
    </subcellularLocation>
</comment>
<dbReference type="EMBL" id="CP026377">
    <property type="protein sequence ID" value="AUX91990.1"/>
    <property type="molecule type" value="Genomic_DNA"/>
</dbReference>
<dbReference type="Pfam" id="PF00563">
    <property type="entry name" value="EAL"/>
    <property type="match status" value="1"/>
</dbReference>
<reference evidence="8 9" key="1">
    <citation type="submission" date="2018-01" db="EMBL/GenBank/DDBJ databases">
        <title>Complete and assembled Genome of Pantoea gaviniae DSM22758T.</title>
        <authorList>
            <person name="Stevens M.J.A."/>
            <person name="Zurfluh K."/>
            <person name="Stephan R."/>
        </authorList>
    </citation>
    <scope>NUCLEOTIDE SEQUENCE [LARGE SCALE GENOMIC DNA]</scope>
    <source>
        <strain evidence="8 9">DSM 22758</strain>
    </source>
</reference>
<dbReference type="RefSeq" id="WP_104955927.1">
    <property type="nucleotide sequence ID" value="NZ_CP026377.1"/>
</dbReference>
<dbReference type="SUPFAM" id="SSF55073">
    <property type="entry name" value="Nucleotide cyclase"/>
    <property type="match status" value="1"/>
</dbReference>
<dbReference type="PANTHER" id="PTHR33121">
    <property type="entry name" value="CYCLIC DI-GMP PHOSPHODIESTERASE PDEF"/>
    <property type="match status" value="1"/>
</dbReference>
<dbReference type="PANTHER" id="PTHR33121:SF74">
    <property type="entry name" value="CYCLIC DI-GMP PHOSPHODIESTERASE PDEA-RELATED"/>
    <property type="match status" value="1"/>
</dbReference>
<organism evidence="8 9">
    <name type="scientific">Mixta gaviniae</name>
    <dbReference type="NCBI Taxonomy" id="665914"/>
    <lineage>
        <taxon>Bacteria</taxon>
        <taxon>Pseudomonadati</taxon>
        <taxon>Pseudomonadota</taxon>
        <taxon>Gammaproteobacteria</taxon>
        <taxon>Enterobacterales</taxon>
        <taxon>Erwiniaceae</taxon>
        <taxon>Mixta</taxon>
    </lineage>
</organism>
<dbReference type="InterPro" id="IPR029787">
    <property type="entry name" value="Nucleotide_cyclase"/>
</dbReference>
<dbReference type="GO" id="GO:0071111">
    <property type="term" value="F:cyclic-guanylate-specific phosphodiesterase activity"/>
    <property type="evidence" value="ECO:0007669"/>
    <property type="project" value="InterPro"/>
</dbReference>
<protein>
    <recommendedName>
        <fullName evidence="7">EAL domain-containing protein</fullName>
    </recommendedName>
</protein>
<evidence type="ECO:0000313" key="8">
    <source>
        <dbReference type="EMBL" id="AUX91990.1"/>
    </source>
</evidence>
<keyword evidence="5 6" id="KW-0472">Membrane</keyword>
<evidence type="ECO:0000256" key="2">
    <source>
        <dbReference type="ARBA" id="ARBA00022475"/>
    </source>
</evidence>
<keyword evidence="9" id="KW-1185">Reference proteome</keyword>
<evidence type="ECO:0000256" key="3">
    <source>
        <dbReference type="ARBA" id="ARBA00022692"/>
    </source>
</evidence>
<evidence type="ECO:0000313" key="9">
    <source>
        <dbReference type="Proteomes" id="UP000238365"/>
    </source>
</evidence>
<feature type="transmembrane region" description="Helical" evidence="6">
    <location>
        <begin position="122"/>
        <end position="147"/>
    </location>
</feature>
<dbReference type="PROSITE" id="PS50883">
    <property type="entry name" value="EAL"/>
    <property type="match status" value="1"/>
</dbReference>
<dbReference type="InterPro" id="IPR043128">
    <property type="entry name" value="Rev_trsase/Diguanyl_cyclase"/>
</dbReference>
<keyword evidence="2" id="KW-1003">Cell membrane</keyword>
<proteinExistence type="predicted"/>
<feature type="transmembrane region" description="Helical" evidence="6">
    <location>
        <begin position="83"/>
        <end position="101"/>
    </location>
</feature>
<keyword evidence="4 6" id="KW-1133">Transmembrane helix</keyword>
<feature type="transmembrane region" description="Helical" evidence="6">
    <location>
        <begin position="260"/>
        <end position="277"/>
    </location>
</feature>
<dbReference type="Gene3D" id="3.30.70.270">
    <property type="match status" value="1"/>
</dbReference>
<feature type="domain" description="EAL" evidence="7">
    <location>
        <begin position="487"/>
        <end position="732"/>
    </location>
</feature>
<evidence type="ECO:0000256" key="4">
    <source>
        <dbReference type="ARBA" id="ARBA00022989"/>
    </source>
</evidence>
<dbReference type="CDD" id="cd01948">
    <property type="entry name" value="EAL"/>
    <property type="match status" value="1"/>
</dbReference>
<feature type="transmembrane region" description="Helical" evidence="6">
    <location>
        <begin position="283"/>
        <end position="307"/>
    </location>
</feature>
<dbReference type="AlphaFoldDB" id="A0A2L0IBV8"/>
<gene>
    <name evidence="8" type="ORF">C2E15_01975</name>
</gene>
<dbReference type="GO" id="GO:0005886">
    <property type="term" value="C:plasma membrane"/>
    <property type="evidence" value="ECO:0007669"/>
    <property type="project" value="UniProtKB-SubCell"/>
</dbReference>
<feature type="transmembrane region" description="Helical" evidence="6">
    <location>
        <begin position="167"/>
        <end position="189"/>
    </location>
</feature>
<dbReference type="Proteomes" id="UP000238365">
    <property type="component" value="Chromosome"/>
</dbReference>
<accession>A0A2L0IBV8</accession>
<dbReference type="SMART" id="SM00267">
    <property type="entry name" value="GGDEF"/>
    <property type="match status" value="1"/>
</dbReference>
<sequence length="732" mass="82320">MSEHSISLLQKNLAAFLLLLFLTPFAHSLSPTLFIVGQPVYLCYLPYGLAVAAVYIFGRAAVAPLCLAFFITFSLIFNAPLPALAFTLALLMPIIACCWLARRWLGRRWRYSPGHQGLGVRLGVINTLAPLLTLLLLTLFAPLVVTLPGTLDGYFSLAWNMFSVLRLQNLILSAVLFTIFFYFPLRMLAHPRYARTFCRLCWRSLNAPGNRLRALLWSGLLILLLTLFCSSFHYWLISSYLVPLVFVLFTWGIMRFTPQLVIWLWSASCLLLMRYNFDVLPIGSIFAATFLSSALIAFTISLLYIAASYWRSRRLQQTALSLSLSDPIVHRPNLRALANALKQQQSGVLCYLHLHHLKLLGCHYGLLMHTYSKRCIIDEIATQLRPDEGAYQITGDGLMLLLQGEDEEIVARLTQLRAHLKTRQILWHNQPIDIDYAFAAGRFNAEGSQLYHLAAQLSYLAEQALLSGGVTLLDSDNVHLIGQFSERVLLLQKIKQALAQRNISLFAQPIVACQGEQRYYEVLARLRSDETLIMPDRFMPLIDEFHLSVAFDQLVVEETVAFIYRRRQAKRALPCLGINLLPATLTEPGIAEMFMAAFRRFDVPTDTVIFEVTEAQALMDNPLADAALAALRQAGFRIAIDDFGAGFANYERVKHLSADVIKIDGLFVRNSLNDKLDRIIIKSICDIAREKGVSVVAEYVETEAQKTLLASLGVDYIQGWLTGQPAPLETLP</sequence>
<evidence type="ECO:0000259" key="7">
    <source>
        <dbReference type="PROSITE" id="PS50883"/>
    </source>
</evidence>
<dbReference type="InterPro" id="IPR050706">
    <property type="entry name" value="Cyclic-di-GMP_PDE-like"/>
</dbReference>
<dbReference type="Gene3D" id="3.20.20.450">
    <property type="entry name" value="EAL domain"/>
    <property type="match status" value="1"/>
</dbReference>
<evidence type="ECO:0000256" key="1">
    <source>
        <dbReference type="ARBA" id="ARBA00004651"/>
    </source>
</evidence>
<dbReference type="SUPFAM" id="SSF141868">
    <property type="entry name" value="EAL domain-like"/>
    <property type="match status" value="1"/>
</dbReference>
<dbReference type="InterPro" id="IPR001633">
    <property type="entry name" value="EAL_dom"/>
</dbReference>
<keyword evidence="3 6" id="KW-0812">Transmembrane</keyword>